<dbReference type="InterPro" id="IPR007612">
    <property type="entry name" value="LOR"/>
</dbReference>
<dbReference type="AlphaFoldDB" id="A0A8T2U3U0"/>
<accession>A0A8T2U3U0</accession>
<dbReference type="Pfam" id="PF04525">
    <property type="entry name" value="LOR"/>
    <property type="match status" value="1"/>
</dbReference>
<protein>
    <submittedName>
        <fullName evidence="3">Uncharacterized protein</fullName>
    </submittedName>
</protein>
<dbReference type="SUPFAM" id="SSF54518">
    <property type="entry name" value="Tubby C-terminal domain-like"/>
    <property type="match status" value="1"/>
</dbReference>
<dbReference type="PANTHER" id="PTHR31087">
    <property type="match status" value="1"/>
</dbReference>
<evidence type="ECO:0000256" key="1">
    <source>
        <dbReference type="ARBA" id="ARBA00005437"/>
    </source>
</evidence>
<evidence type="ECO:0000313" key="4">
    <source>
        <dbReference type="Proteomes" id="UP000825935"/>
    </source>
</evidence>
<dbReference type="Gene3D" id="2.40.160.200">
    <property type="entry name" value="LURP1-related"/>
    <property type="match status" value="1"/>
</dbReference>
<dbReference type="EMBL" id="CM035415">
    <property type="protein sequence ID" value="KAH7428204.1"/>
    <property type="molecule type" value="Genomic_DNA"/>
</dbReference>
<dbReference type="PANTHER" id="PTHR31087:SF161">
    <property type="entry name" value="TUBBY C 2 FAMILY PROTEIN"/>
    <property type="match status" value="1"/>
</dbReference>
<name>A0A8T2U3U0_CERRI</name>
<dbReference type="OrthoDB" id="97518at2759"/>
<dbReference type="InterPro" id="IPR025659">
    <property type="entry name" value="Tubby-like_C"/>
</dbReference>
<evidence type="ECO:0000313" key="3">
    <source>
        <dbReference type="EMBL" id="KAH7428204.1"/>
    </source>
</evidence>
<keyword evidence="4" id="KW-1185">Reference proteome</keyword>
<comment type="caution">
    <text evidence="3">The sequence shown here is derived from an EMBL/GenBank/DDBJ whole genome shotgun (WGS) entry which is preliminary data.</text>
</comment>
<gene>
    <name evidence="3" type="ORF">KP509_10G080300</name>
</gene>
<dbReference type="InterPro" id="IPR038595">
    <property type="entry name" value="LOR_sf"/>
</dbReference>
<evidence type="ECO:0000256" key="2">
    <source>
        <dbReference type="SAM" id="MobiDB-lite"/>
    </source>
</evidence>
<comment type="similarity">
    <text evidence="1">Belongs to the LOR family.</text>
</comment>
<feature type="region of interest" description="Disordered" evidence="2">
    <location>
        <begin position="1"/>
        <end position="24"/>
    </location>
</feature>
<organism evidence="3 4">
    <name type="scientific">Ceratopteris richardii</name>
    <name type="common">Triangle waterfern</name>
    <dbReference type="NCBI Taxonomy" id="49495"/>
    <lineage>
        <taxon>Eukaryota</taxon>
        <taxon>Viridiplantae</taxon>
        <taxon>Streptophyta</taxon>
        <taxon>Embryophyta</taxon>
        <taxon>Tracheophyta</taxon>
        <taxon>Polypodiopsida</taxon>
        <taxon>Polypodiidae</taxon>
        <taxon>Polypodiales</taxon>
        <taxon>Pteridineae</taxon>
        <taxon>Pteridaceae</taxon>
        <taxon>Parkerioideae</taxon>
        <taxon>Ceratopteris</taxon>
    </lineage>
</organism>
<reference evidence="3" key="1">
    <citation type="submission" date="2021-08" db="EMBL/GenBank/DDBJ databases">
        <title>WGS assembly of Ceratopteris richardii.</title>
        <authorList>
            <person name="Marchant D.B."/>
            <person name="Chen G."/>
            <person name="Jenkins J."/>
            <person name="Shu S."/>
            <person name="Leebens-Mack J."/>
            <person name="Grimwood J."/>
            <person name="Schmutz J."/>
            <person name="Soltis P."/>
            <person name="Soltis D."/>
            <person name="Chen Z.-H."/>
        </authorList>
    </citation>
    <scope>NUCLEOTIDE SEQUENCE</scope>
    <source>
        <strain evidence="3">Whitten #5841</strain>
        <tissue evidence="3">Leaf</tissue>
    </source>
</reference>
<dbReference type="Proteomes" id="UP000825935">
    <property type="component" value="Chromosome 10"/>
</dbReference>
<sequence length="244" mass="27189">MGGAERFAFNGEAERAAEGDETEEDEIQEVISPGSLAAAAFDAPPVLGAHYAMPYCLRMAVVKKKGASPVYNMGDFCFHDDQQAKLLFIVSARNEHTRSRRVLLDSSGVPIFVAQRKMLSFYNRWDAYRGESAKEEDALFSVQKSAYFQVKMSFNVYLASLRKDSKKPSFKVKGNYHGRDCRVLCGSQVVAEVKKGEADSGLASQEKFLIIVQPGIDYAFIAGLILIMDEIHREIADHRNQQCS</sequence>
<dbReference type="OMA" id="VESKMFG"/>
<proteinExistence type="inferred from homology"/>